<dbReference type="SUPFAM" id="SSF52540">
    <property type="entry name" value="P-loop containing nucleoside triphosphate hydrolases"/>
    <property type="match status" value="1"/>
</dbReference>
<protein>
    <submittedName>
        <fullName evidence="3">Uncharacterized protein</fullName>
    </submittedName>
</protein>
<evidence type="ECO:0000256" key="2">
    <source>
        <dbReference type="ARBA" id="ARBA00022840"/>
    </source>
</evidence>
<organism evidence="3 4">
    <name type="scientific">Riccia fluitans</name>
    <dbReference type="NCBI Taxonomy" id="41844"/>
    <lineage>
        <taxon>Eukaryota</taxon>
        <taxon>Viridiplantae</taxon>
        <taxon>Streptophyta</taxon>
        <taxon>Embryophyta</taxon>
        <taxon>Marchantiophyta</taxon>
        <taxon>Marchantiopsida</taxon>
        <taxon>Marchantiidae</taxon>
        <taxon>Marchantiales</taxon>
        <taxon>Ricciaceae</taxon>
        <taxon>Riccia</taxon>
    </lineage>
</organism>
<dbReference type="PANTHER" id="PTHR23077:SF27">
    <property type="entry name" value="ATPASE FAMILY GENE 2 PROTEIN HOMOLOG A"/>
    <property type="match status" value="1"/>
</dbReference>
<proteinExistence type="predicted"/>
<dbReference type="Gene3D" id="3.40.50.300">
    <property type="entry name" value="P-loop containing nucleotide triphosphate hydrolases"/>
    <property type="match status" value="1"/>
</dbReference>
<accession>A0ABD1ZH07</accession>
<gene>
    <name evidence="3" type="ORF">R1flu_017667</name>
</gene>
<sequence>MREVALEVPKVKWNDIGGNEDVKQKLKEIVEWPQKQSAAISHMGVDPPHGVLLHRPGKTLMARAVEGIGAGSFWFALRVFEHWSIFMSAVFPYHHLAAPFKLRIVQRGPGNSVLGFLQSFDHCRWIL</sequence>
<comment type="caution">
    <text evidence="3">The sequence shown here is derived from an EMBL/GenBank/DDBJ whole genome shotgun (WGS) entry which is preliminary data.</text>
</comment>
<evidence type="ECO:0000313" key="4">
    <source>
        <dbReference type="Proteomes" id="UP001605036"/>
    </source>
</evidence>
<dbReference type="EMBL" id="JBHFFA010000001">
    <property type="protein sequence ID" value="KAL2649539.1"/>
    <property type="molecule type" value="Genomic_DNA"/>
</dbReference>
<dbReference type="GO" id="GO:0005524">
    <property type="term" value="F:ATP binding"/>
    <property type="evidence" value="ECO:0007669"/>
    <property type="project" value="UniProtKB-KW"/>
</dbReference>
<dbReference type="InterPro" id="IPR027417">
    <property type="entry name" value="P-loop_NTPase"/>
</dbReference>
<keyword evidence="1" id="KW-0547">Nucleotide-binding</keyword>
<evidence type="ECO:0000313" key="3">
    <source>
        <dbReference type="EMBL" id="KAL2649539.1"/>
    </source>
</evidence>
<keyword evidence="4" id="KW-1185">Reference proteome</keyword>
<dbReference type="InterPro" id="IPR050168">
    <property type="entry name" value="AAA_ATPase_domain"/>
</dbReference>
<keyword evidence="2" id="KW-0067">ATP-binding</keyword>
<reference evidence="3 4" key="1">
    <citation type="submission" date="2024-09" db="EMBL/GenBank/DDBJ databases">
        <title>Chromosome-scale assembly of Riccia fluitans.</title>
        <authorList>
            <person name="Paukszto L."/>
            <person name="Sawicki J."/>
            <person name="Karawczyk K."/>
            <person name="Piernik-Szablinska J."/>
            <person name="Szczecinska M."/>
            <person name="Mazdziarz M."/>
        </authorList>
    </citation>
    <scope>NUCLEOTIDE SEQUENCE [LARGE SCALE GENOMIC DNA]</scope>
    <source>
        <strain evidence="3">Rf_01</strain>
        <tissue evidence="3">Aerial parts of the thallus</tissue>
    </source>
</reference>
<dbReference type="PANTHER" id="PTHR23077">
    <property type="entry name" value="AAA-FAMILY ATPASE"/>
    <property type="match status" value="1"/>
</dbReference>
<dbReference type="Proteomes" id="UP001605036">
    <property type="component" value="Unassembled WGS sequence"/>
</dbReference>
<name>A0ABD1ZH07_9MARC</name>
<evidence type="ECO:0000256" key="1">
    <source>
        <dbReference type="ARBA" id="ARBA00022741"/>
    </source>
</evidence>
<dbReference type="AlphaFoldDB" id="A0ABD1ZH07"/>